<dbReference type="STRING" id="1384057.CD33_15730"/>
<comment type="caution">
    <text evidence="2">The sequence shown here is derived from an EMBL/GenBank/DDBJ whole genome shotgun (WGS) entry which is preliminary data.</text>
</comment>
<keyword evidence="1" id="KW-0472">Membrane</keyword>
<dbReference type="RefSeq" id="WP_036201814.1">
    <property type="nucleotide sequence ID" value="NZ_AVCY01000002.1"/>
</dbReference>
<evidence type="ECO:0008006" key="4">
    <source>
        <dbReference type="Google" id="ProtNLM"/>
    </source>
</evidence>
<keyword evidence="1" id="KW-0812">Transmembrane</keyword>
<proteinExistence type="predicted"/>
<dbReference type="OrthoDB" id="2380880at2"/>
<dbReference type="AlphaFoldDB" id="A0A0A3HTJ7"/>
<feature type="transmembrane region" description="Helical" evidence="1">
    <location>
        <begin position="164"/>
        <end position="184"/>
    </location>
</feature>
<dbReference type="EMBL" id="JPVO01000054">
    <property type="protein sequence ID" value="KGR74545.1"/>
    <property type="molecule type" value="Genomic_DNA"/>
</dbReference>
<keyword evidence="1" id="KW-1133">Transmembrane helix</keyword>
<sequence>MANAKKKIILNEILFWKQNKLLPDHYCDFLMTLYTEGNETELEAEIDSKNSVIAQAKRLKFILLTITIIVTAAILFVLFMASTLTWLAAIVGGIFALILMISAYRFAKKKEMLSPILHIASALILFGISVKVCIEYFPGSQVVLYSLLVSNCLLWLFTGFKFKLIYFTVSGVLGLIVLVGYQVFSLQ</sequence>
<feature type="transmembrane region" description="Helical" evidence="1">
    <location>
        <begin position="61"/>
        <end position="80"/>
    </location>
</feature>
<evidence type="ECO:0000313" key="3">
    <source>
        <dbReference type="Proteomes" id="UP000030408"/>
    </source>
</evidence>
<keyword evidence="3" id="KW-1185">Reference proteome</keyword>
<protein>
    <recommendedName>
        <fullName evidence="4">DUF2157 domain-containing protein</fullName>
    </recommendedName>
</protein>
<dbReference type="Proteomes" id="UP000030408">
    <property type="component" value="Unassembled WGS sequence"/>
</dbReference>
<accession>A0A0A3HTJ7</accession>
<gene>
    <name evidence="2" type="ORF">CD33_15730</name>
</gene>
<organism evidence="2 3">
    <name type="scientific">Ureibacillus sinduriensis BLB-1 = JCM 15800</name>
    <dbReference type="NCBI Taxonomy" id="1384057"/>
    <lineage>
        <taxon>Bacteria</taxon>
        <taxon>Bacillati</taxon>
        <taxon>Bacillota</taxon>
        <taxon>Bacilli</taxon>
        <taxon>Bacillales</taxon>
        <taxon>Caryophanaceae</taxon>
        <taxon>Ureibacillus</taxon>
    </lineage>
</organism>
<feature type="transmembrane region" description="Helical" evidence="1">
    <location>
        <begin position="136"/>
        <end position="157"/>
    </location>
</feature>
<reference evidence="2 3" key="1">
    <citation type="submission" date="2014-02" db="EMBL/GenBank/DDBJ databases">
        <title>Draft genome sequence of Lysinibacillus sinduriensis JCM 15800.</title>
        <authorList>
            <person name="Zhang F."/>
            <person name="Wang G."/>
            <person name="Zhang L."/>
        </authorList>
    </citation>
    <scope>NUCLEOTIDE SEQUENCE [LARGE SCALE GENOMIC DNA]</scope>
    <source>
        <strain evidence="2 3">JCM 15800</strain>
    </source>
</reference>
<dbReference type="eggNOG" id="ENOG50332M1">
    <property type="taxonomic scope" value="Bacteria"/>
</dbReference>
<feature type="transmembrane region" description="Helical" evidence="1">
    <location>
        <begin position="86"/>
        <end position="106"/>
    </location>
</feature>
<evidence type="ECO:0000256" key="1">
    <source>
        <dbReference type="SAM" id="Phobius"/>
    </source>
</evidence>
<name>A0A0A3HTJ7_9BACL</name>
<evidence type="ECO:0000313" key="2">
    <source>
        <dbReference type="EMBL" id="KGR74545.1"/>
    </source>
</evidence>
<feature type="transmembrane region" description="Helical" evidence="1">
    <location>
        <begin position="113"/>
        <end position="130"/>
    </location>
</feature>